<evidence type="ECO:0000313" key="2">
    <source>
        <dbReference type="Proteomes" id="UP000027265"/>
    </source>
</evidence>
<dbReference type="PANTHER" id="PTHR46579:SF1">
    <property type="entry name" value="F5_8 TYPE C DOMAIN-CONTAINING PROTEIN"/>
    <property type="match status" value="1"/>
</dbReference>
<organism evidence="1 2">
    <name type="scientific">Jaapia argillacea MUCL 33604</name>
    <dbReference type="NCBI Taxonomy" id="933084"/>
    <lineage>
        <taxon>Eukaryota</taxon>
        <taxon>Fungi</taxon>
        <taxon>Dikarya</taxon>
        <taxon>Basidiomycota</taxon>
        <taxon>Agaricomycotina</taxon>
        <taxon>Agaricomycetes</taxon>
        <taxon>Agaricomycetidae</taxon>
        <taxon>Jaapiales</taxon>
        <taxon>Jaapiaceae</taxon>
        <taxon>Jaapia</taxon>
    </lineage>
</organism>
<dbReference type="STRING" id="933084.A0A067P482"/>
<proteinExistence type="predicted"/>
<keyword evidence="2" id="KW-1185">Reference proteome</keyword>
<accession>A0A067P482</accession>
<dbReference type="Proteomes" id="UP000027265">
    <property type="component" value="Unassembled WGS sequence"/>
</dbReference>
<protein>
    <submittedName>
        <fullName evidence="1">Uncharacterized protein</fullName>
    </submittedName>
</protein>
<dbReference type="OrthoDB" id="6613063at2759"/>
<dbReference type="PANTHER" id="PTHR46579">
    <property type="entry name" value="F5/8 TYPE C DOMAIN-CONTAINING PROTEIN-RELATED"/>
    <property type="match status" value="1"/>
</dbReference>
<name>A0A067P482_9AGAM</name>
<dbReference type="HOGENOM" id="CLU_032165_0_0_1"/>
<dbReference type="AlphaFoldDB" id="A0A067P482"/>
<reference evidence="2" key="1">
    <citation type="journal article" date="2014" name="Proc. Natl. Acad. Sci. U.S.A.">
        <title>Extensive sampling of basidiomycete genomes demonstrates inadequacy of the white-rot/brown-rot paradigm for wood decay fungi.</title>
        <authorList>
            <person name="Riley R."/>
            <person name="Salamov A.A."/>
            <person name="Brown D.W."/>
            <person name="Nagy L.G."/>
            <person name="Floudas D."/>
            <person name="Held B.W."/>
            <person name="Levasseur A."/>
            <person name="Lombard V."/>
            <person name="Morin E."/>
            <person name="Otillar R."/>
            <person name="Lindquist E.A."/>
            <person name="Sun H."/>
            <person name="LaButti K.M."/>
            <person name="Schmutz J."/>
            <person name="Jabbour D."/>
            <person name="Luo H."/>
            <person name="Baker S.E."/>
            <person name="Pisabarro A.G."/>
            <person name="Walton J.D."/>
            <person name="Blanchette R.A."/>
            <person name="Henrissat B."/>
            <person name="Martin F."/>
            <person name="Cullen D."/>
            <person name="Hibbett D.S."/>
            <person name="Grigoriev I.V."/>
        </authorList>
    </citation>
    <scope>NUCLEOTIDE SEQUENCE [LARGE SCALE GENOMIC DNA]</scope>
    <source>
        <strain evidence="2">MUCL 33604</strain>
    </source>
</reference>
<dbReference type="InParanoid" id="A0A067P482"/>
<dbReference type="EMBL" id="KL197781">
    <property type="protein sequence ID" value="KDQ49559.1"/>
    <property type="molecule type" value="Genomic_DNA"/>
</dbReference>
<evidence type="ECO:0000313" key="1">
    <source>
        <dbReference type="EMBL" id="KDQ49559.1"/>
    </source>
</evidence>
<gene>
    <name evidence="1" type="ORF">JAAARDRAFT_200773</name>
</gene>
<sequence>MHLFLENNGPNLVDLWTGRFKGLDTGREEYELAPHIWEEVGRETAEAVKDIPSVFVRALSNITTDRSGFTAESWAFWLTYLAPILLENRFSDPKYHQHLCELAEIMKTCVQFEITDDELNDLEKCIISWVEDYERYYYQYEENRLLTCPLVVHGLLHVVQDIRYCGPVWTTWTFWMERFCGYMKSALKSRSQPWANLNQRTRRPQDYISAHEKVYNDYPASILCTPHRPAFVLSNDLHKRIAGYLSVVVGKSRKQIQANLPPTMPTWGKVRIAGGGDAICSASASRQGAASERDSSFVRYEIIVIDDYGQEVRTVFYGQLERILVCTLPDERFWGKVGGKTLLLALIHPCNTQGRDATKEIVTYSQTTAPIITDL</sequence>